<dbReference type="Proteomes" id="UP001165367">
    <property type="component" value="Unassembled WGS sequence"/>
</dbReference>
<keyword evidence="2" id="KW-1185">Reference proteome</keyword>
<sequence>MKQIFFVGVYLAERVHFGLLGFTSYVYCYTEATSHAEAGAKAKGHFEQKLKICATGTRPQIVKPEDFRKFASPSDLINFELRNS</sequence>
<comment type="caution">
    <text evidence="1">The sequence shown here is derived from an EMBL/GenBank/DDBJ whole genome shotgun (WGS) entry which is preliminary data.</text>
</comment>
<evidence type="ECO:0000313" key="2">
    <source>
        <dbReference type="Proteomes" id="UP001165367"/>
    </source>
</evidence>
<gene>
    <name evidence="1" type="ORF">LZZ85_11445</name>
</gene>
<reference evidence="1" key="1">
    <citation type="submission" date="2022-01" db="EMBL/GenBank/DDBJ databases">
        <authorList>
            <person name="Jo J.-H."/>
            <person name="Im W.-T."/>
        </authorList>
    </citation>
    <scope>NUCLEOTIDE SEQUENCE</scope>
    <source>
        <strain evidence="1">NA20</strain>
    </source>
</reference>
<organism evidence="1 2">
    <name type="scientific">Terrimonas ginsenosidimutans</name>
    <dbReference type="NCBI Taxonomy" id="2908004"/>
    <lineage>
        <taxon>Bacteria</taxon>
        <taxon>Pseudomonadati</taxon>
        <taxon>Bacteroidota</taxon>
        <taxon>Chitinophagia</taxon>
        <taxon>Chitinophagales</taxon>
        <taxon>Chitinophagaceae</taxon>
        <taxon>Terrimonas</taxon>
    </lineage>
</organism>
<protein>
    <submittedName>
        <fullName evidence="1">Uncharacterized protein</fullName>
    </submittedName>
</protein>
<accession>A0ABS9KRE8</accession>
<dbReference type="RefSeq" id="WP_237871752.1">
    <property type="nucleotide sequence ID" value="NZ_JAKLTR010000006.1"/>
</dbReference>
<proteinExistence type="predicted"/>
<evidence type="ECO:0000313" key="1">
    <source>
        <dbReference type="EMBL" id="MCG2614903.1"/>
    </source>
</evidence>
<name>A0ABS9KRE8_9BACT</name>
<dbReference type="EMBL" id="JAKLTR010000006">
    <property type="protein sequence ID" value="MCG2614903.1"/>
    <property type="molecule type" value="Genomic_DNA"/>
</dbReference>